<accession>A0A8S0YMM1</accession>
<gene>
    <name evidence="1" type="ORF">APLA_LOCUS449</name>
</gene>
<name>A0A8S0YMM1_ARCPL</name>
<reference evidence="1 2" key="1">
    <citation type="submission" date="2020-04" db="EMBL/GenBank/DDBJ databases">
        <authorList>
            <person name="Wallbank WR R."/>
            <person name="Pardo Diaz C."/>
            <person name="Kozak K."/>
            <person name="Martin S."/>
            <person name="Jiggins C."/>
            <person name="Moest M."/>
            <person name="Warren A I."/>
            <person name="Byers J.R.P. K."/>
            <person name="Montejo-Kovacevich G."/>
            <person name="Yen C E."/>
        </authorList>
    </citation>
    <scope>NUCLEOTIDE SEQUENCE [LARGE SCALE GENOMIC DNA]</scope>
</reference>
<dbReference type="OrthoDB" id="7441167at2759"/>
<evidence type="ECO:0000313" key="1">
    <source>
        <dbReference type="EMBL" id="CAB3220750.1"/>
    </source>
</evidence>
<sequence length="135" mass="15202">MSKKRLLIDTSRTRRQLPRPVVADPVCLPRLVKKALSSCCSCFSELQQYGHRNTTTPFPHQVLAVEKASSYSVAERCEAYSLMNCPHDTRTEWLAGIKQRSSQRPVVPARIVSLVNLTVAATDRGRRGRLVREVP</sequence>
<evidence type="ECO:0000313" key="2">
    <source>
        <dbReference type="Proteomes" id="UP000494256"/>
    </source>
</evidence>
<dbReference type="AlphaFoldDB" id="A0A8S0YMM1"/>
<proteinExistence type="predicted"/>
<dbReference type="EMBL" id="CADEBD010000038">
    <property type="protein sequence ID" value="CAB3220750.1"/>
    <property type="molecule type" value="Genomic_DNA"/>
</dbReference>
<organism evidence="1 2">
    <name type="scientific">Arctia plantaginis</name>
    <name type="common">Wood tiger moth</name>
    <name type="synonym">Phalaena plantaginis</name>
    <dbReference type="NCBI Taxonomy" id="874455"/>
    <lineage>
        <taxon>Eukaryota</taxon>
        <taxon>Metazoa</taxon>
        <taxon>Ecdysozoa</taxon>
        <taxon>Arthropoda</taxon>
        <taxon>Hexapoda</taxon>
        <taxon>Insecta</taxon>
        <taxon>Pterygota</taxon>
        <taxon>Neoptera</taxon>
        <taxon>Endopterygota</taxon>
        <taxon>Lepidoptera</taxon>
        <taxon>Glossata</taxon>
        <taxon>Ditrysia</taxon>
        <taxon>Noctuoidea</taxon>
        <taxon>Erebidae</taxon>
        <taxon>Arctiinae</taxon>
        <taxon>Arctia</taxon>
    </lineage>
</organism>
<comment type="caution">
    <text evidence="1">The sequence shown here is derived from an EMBL/GenBank/DDBJ whole genome shotgun (WGS) entry which is preliminary data.</text>
</comment>
<protein>
    <submittedName>
        <fullName evidence="1">Uncharacterized protein</fullName>
    </submittedName>
</protein>
<dbReference type="Proteomes" id="UP000494256">
    <property type="component" value="Unassembled WGS sequence"/>
</dbReference>